<reference evidence="2" key="1">
    <citation type="journal article" date="2020" name="mSystems">
        <title>Genome- and Community-Level Interaction Insights into Carbon Utilization and Element Cycling Functions of Hydrothermarchaeota in Hydrothermal Sediment.</title>
        <authorList>
            <person name="Zhou Z."/>
            <person name="Liu Y."/>
            <person name="Xu W."/>
            <person name="Pan J."/>
            <person name="Luo Z.H."/>
            <person name="Li M."/>
        </authorList>
    </citation>
    <scope>NUCLEOTIDE SEQUENCE [LARGE SCALE GENOMIC DNA]</scope>
    <source>
        <strain evidence="2">SpSt-381</strain>
    </source>
</reference>
<sequence length="199" mass="20469">MPATRPAVPRRTPRPFARLRAAAGLLAGLLALAGCGAGGDDATRAARDRAAARAGWTLELEDAGATHAAALERMDVFVAEDEGASEIFELRGAGVVLVGEIPADLAVGYEEAFERLVGRELVVAASGGDPRAPKTSSVTLGGVAAPVAGGTLRVEKVTGRWDGAEGDRTLHGTLELRVPSAGGERTVRGRFAVHVVTWG</sequence>
<proteinExistence type="predicted"/>
<dbReference type="EMBL" id="DSQF01000025">
    <property type="protein sequence ID" value="HGZ44137.1"/>
    <property type="molecule type" value="Genomic_DNA"/>
</dbReference>
<dbReference type="PROSITE" id="PS51257">
    <property type="entry name" value="PROKAR_LIPOPROTEIN"/>
    <property type="match status" value="1"/>
</dbReference>
<feature type="signal peptide" evidence="1">
    <location>
        <begin position="1"/>
        <end position="33"/>
    </location>
</feature>
<keyword evidence="1" id="KW-0732">Signal</keyword>
<gene>
    <name evidence="2" type="ORF">ENR23_12115</name>
</gene>
<comment type="caution">
    <text evidence="2">The sequence shown here is derived from an EMBL/GenBank/DDBJ whole genome shotgun (WGS) entry which is preliminary data.</text>
</comment>
<evidence type="ECO:0000313" key="2">
    <source>
        <dbReference type="EMBL" id="HGZ44137.1"/>
    </source>
</evidence>
<protein>
    <recommendedName>
        <fullName evidence="3">YceI family protein</fullName>
    </recommendedName>
</protein>
<name>A0A832MKV1_UNCEI</name>
<evidence type="ECO:0008006" key="3">
    <source>
        <dbReference type="Google" id="ProtNLM"/>
    </source>
</evidence>
<evidence type="ECO:0000256" key="1">
    <source>
        <dbReference type="SAM" id="SignalP"/>
    </source>
</evidence>
<organism evidence="2">
    <name type="scientific">Eiseniibacteriota bacterium</name>
    <dbReference type="NCBI Taxonomy" id="2212470"/>
    <lineage>
        <taxon>Bacteria</taxon>
        <taxon>Candidatus Eiseniibacteriota</taxon>
    </lineage>
</organism>
<accession>A0A832MKV1</accession>
<dbReference type="AlphaFoldDB" id="A0A832MKV1"/>
<feature type="chain" id="PRO_5032307628" description="YceI family protein" evidence="1">
    <location>
        <begin position="34"/>
        <end position="199"/>
    </location>
</feature>